<dbReference type="RefSeq" id="XP_043040454.1">
    <property type="nucleotide sequence ID" value="XM_043177138.1"/>
</dbReference>
<evidence type="ECO:0000313" key="2">
    <source>
        <dbReference type="EMBL" id="KAG7446954.1"/>
    </source>
</evidence>
<dbReference type="EMBL" id="MU250533">
    <property type="protein sequence ID" value="KAG7446954.1"/>
    <property type="molecule type" value="Genomic_DNA"/>
</dbReference>
<protein>
    <submittedName>
        <fullName evidence="2">Uncharacterized protein</fullName>
    </submittedName>
</protein>
<sequence>MSSVSAAPSIFGSAPAPRSGSDDPAAGALTQPSLGRLGGKQREALKLRLDLNLEVEIAIKAKYRVPNYTFRE</sequence>
<accession>A0A9P7VVJ6</accession>
<dbReference type="AlphaFoldDB" id="A0A9P7VVJ6"/>
<dbReference type="OrthoDB" id="2873061at2759"/>
<reference evidence="2" key="1">
    <citation type="submission" date="2020-11" db="EMBL/GenBank/DDBJ databases">
        <title>Adaptations for nitrogen fixation in a non-lichenized fungal sporocarp promotes dispersal by wood-feeding termites.</title>
        <authorList>
            <consortium name="DOE Joint Genome Institute"/>
            <person name="Koch R.A."/>
            <person name="Yoon G."/>
            <person name="Arayal U."/>
            <person name="Lail K."/>
            <person name="Amirebrahimi M."/>
            <person name="Labutti K."/>
            <person name="Lipzen A."/>
            <person name="Riley R."/>
            <person name="Barry K."/>
            <person name="Henrissat B."/>
            <person name="Grigoriev I.V."/>
            <person name="Herr J.R."/>
            <person name="Aime M.C."/>
        </authorList>
    </citation>
    <scope>NUCLEOTIDE SEQUENCE</scope>
    <source>
        <strain evidence="2">MCA 3950</strain>
    </source>
</reference>
<keyword evidence="3" id="KW-1185">Reference proteome</keyword>
<comment type="caution">
    <text evidence="2">The sequence shown here is derived from an EMBL/GenBank/DDBJ whole genome shotgun (WGS) entry which is preliminary data.</text>
</comment>
<organism evidence="2 3">
    <name type="scientific">Guyanagaster necrorhizus</name>
    <dbReference type="NCBI Taxonomy" id="856835"/>
    <lineage>
        <taxon>Eukaryota</taxon>
        <taxon>Fungi</taxon>
        <taxon>Dikarya</taxon>
        <taxon>Basidiomycota</taxon>
        <taxon>Agaricomycotina</taxon>
        <taxon>Agaricomycetes</taxon>
        <taxon>Agaricomycetidae</taxon>
        <taxon>Agaricales</taxon>
        <taxon>Marasmiineae</taxon>
        <taxon>Physalacriaceae</taxon>
        <taxon>Guyanagaster</taxon>
    </lineage>
</organism>
<name>A0A9P7VVJ6_9AGAR</name>
<feature type="region of interest" description="Disordered" evidence="1">
    <location>
        <begin position="1"/>
        <end position="35"/>
    </location>
</feature>
<proteinExistence type="predicted"/>
<gene>
    <name evidence="2" type="ORF">BT62DRAFT_1005351</name>
</gene>
<evidence type="ECO:0000313" key="3">
    <source>
        <dbReference type="Proteomes" id="UP000812287"/>
    </source>
</evidence>
<dbReference type="Proteomes" id="UP000812287">
    <property type="component" value="Unassembled WGS sequence"/>
</dbReference>
<evidence type="ECO:0000256" key="1">
    <source>
        <dbReference type="SAM" id="MobiDB-lite"/>
    </source>
</evidence>
<dbReference type="GeneID" id="66099425"/>